<dbReference type="SMART" id="SM00421">
    <property type="entry name" value="HTH_LUXR"/>
    <property type="match status" value="1"/>
</dbReference>
<dbReference type="SUPFAM" id="SSF46894">
    <property type="entry name" value="C-terminal effector domain of the bipartite response regulators"/>
    <property type="match status" value="1"/>
</dbReference>
<dbReference type="CDD" id="cd06170">
    <property type="entry name" value="LuxR_C_like"/>
    <property type="match status" value="1"/>
</dbReference>
<dbReference type="InterPro" id="IPR039420">
    <property type="entry name" value="WalR-like"/>
</dbReference>
<dbReference type="Pfam" id="PF00196">
    <property type="entry name" value="GerE"/>
    <property type="match status" value="1"/>
</dbReference>
<dbReference type="PROSITE" id="PS50110">
    <property type="entry name" value="RESPONSE_REGULATORY"/>
    <property type="match status" value="1"/>
</dbReference>
<name>A0A4U3L313_9BACT</name>
<keyword evidence="7" id="KW-1185">Reference proteome</keyword>
<dbReference type="InterPro" id="IPR011006">
    <property type="entry name" value="CheY-like_superfamily"/>
</dbReference>
<keyword evidence="1 3" id="KW-0597">Phosphoprotein</keyword>
<dbReference type="PANTHER" id="PTHR43214">
    <property type="entry name" value="TWO-COMPONENT RESPONSE REGULATOR"/>
    <property type="match status" value="1"/>
</dbReference>
<accession>A0A4U3L313</accession>
<reference evidence="6 7" key="1">
    <citation type="submission" date="2019-05" db="EMBL/GenBank/DDBJ databases">
        <title>Panacibacter sp. strain 17mud1-8 Genome sequencing and assembly.</title>
        <authorList>
            <person name="Chhetri G."/>
        </authorList>
    </citation>
    <scope>NUCLEOTIDE SEQUENCE [LARGE SCALE GENOMIC DNA]</scope>
    <source>
        <strain evidence="6 7">17mud1-8</strain>
    </source>
</reference>
<dbReference type="SMART" id="SM00448">
    <property type="entry name" value="REC"/>
    <property type="match status" value="1"/>
</dbReference>
<feature type="domain" description="Response regulatory" evidence="5">
    <location>
        <begin position="3"/>
        <end position="119"/>
    </location>
</feature>
<organism evidence="6 7">
    <name type="scientific">Ilyomonas limi</name>
    <dbReference type="NCBI Taxonomy" id="2575867"/>
    <lineage>
        <taxon>Bacteria</taxon>
        <taxon>Pseudomonadati</taxon>
        <taxon>Bacteroidota</taxon>
        <taxon>Chitinophagia</taxon>
        <taxon>Chitinophagales</taxon>
        <taxon>Chitinophagaceae</taxon>
        <taxon>Ilyomonas</taxon>
    </lineage>
</organism>
<evidence type="ECO:0000313" key="7">
    <source>
        <dbReference type="Proteomes" id="UP000305848"/>
    </source>
</evidence>
<dbReference type="Gene3D" id="3.40.50.2300">
    <property type="match status" value="1"/>
</dbReference>
<dbReference type="Proteomes" id="UP000305848">
    <property type="component" value="Unassembled WGS sequence"/>
</dbReference>
<dbReference type="InterPro" id="IPR000792">
    <property type="entry name" value="Tscrpt_reg_LuxR_C"/>
</dbReference>
<sequence length="210" mass="23867">MIRVAVVEDNHAFRKSLEALISTSAEIELIFSDENSYKLIQIVQIIQPDVVIMDIEMPGINGIESVIRLKEKSPSLNIFMLTVFEDMDNIFESLKAGAVGYLLKKDKPELILDSIIKVKNGESVMNGKIARKVLEYFNRPLRKSSLEGYSLSRREQEILQLLVEGLSYKQIAAQCFITLDTVSTHVKKIYSKLNIHSRPELSAKFGSYFH</sequence>
<evidence type="ECO:0000256" key="1">
    <source>
        <dbReference type="ARBA" id="ARBA00022553"/>
    </source>
</evidence>
<keyword evidence="2" id="KW-0238">DNA-binding</keyword>
<dbReference type="GO" id="GO:0003677">
    <property type="term" value="F:DNA binding"/>
    <property type="evidence" value="ECO:0007669"/>
    <property type="project" value="UniProtKB-KW"/>
</dbReference>
<dbReference type="InterPro" id="IPR001789">
    <property type="entry name" value="Sig_transdc_resp-reg_receiver"/>
</dbReference>
<protein>
    <submittedName>
        <fullName evidence="6">Response regulator transcription factor</fullName>
    </submittedName>
</protein>
<proteinExistence type="predicted"/>
<evidence type="ECO:0000256" key="2">
    <source>
        <dbReference type="ARBA" id="ARBA00023125"/>
    </source>
</evidence>
<dbReference type="Pfam" id="PF00072">
    <property type="entry name" value="Response_reg"/>
    <property type="match status" value="1"/>
</dbReference>
<dbReference type="RefSeq" id="WP_137261305.1">
    <property type="nucleotide sequence ID" value="NZ_SZQL01000005.1"/>
</dbReference>
<dbReference type="CDD" id="cd17535">
    <property type="entry name" value="REC_NarL-like"/>
    <property type="match status" value="1"/>
</dbReference>
<gene>
    <name evidence="6" type="ORF">FC093_08315</name>
</gene>
<dbReference type="PRINTS" id="PR00038">
    <property type="entry name" value="HTHLUXR"/>
</dbReference>
<dbReference type="PROSITE" id="PS50043">
    <property type="entry name" value="HTH_LUXR_2"/>
    <property type="match status" value="1"/>
</dbReference>
<evidence type="ECO:0000259" key="4">
    <source>
        <dbReference type="PROSITE" id="PS50043"/>
    </source>
</evidence>
<dbReference type="SUPFAM" id="SSF52172">
    <property type="entry name" value="CheY-like"/>
    <property type="match status" value="1"/>
</dbReference>
<dbReference type="InterPro" id="IPR058245">
    <property type="entry name" value="NreC/VraR/RcsB-like_REC"/>
</dbReference>
<evidence type="ECO:0000256" key="3">
    <source>
        <dbReference type="PROSITE-ProRule" id="PRU00169"/>
    </source>
</evidence>
<comment type="caution">
    <text evidence="6">The sequence shown here is derived from an EMBL/GenBank/DDBJ whole genome shotgun (WGS) entry which is preliminary data.</text>
</comment>
<feature type="modified residue" description="4-aspartylphosphate" evidence="3">
    <location>
        <position position="54"/>
    </location>
</feature>
<dbReference type="PANTHER" id="PTHR43214:SF43">
    <property type="entry name" value="TWO-COMPONENT RESPONSE REGULATOR"/>
    <property type="match status" value="1"/>
</dbReference>
<evidence type="ECO:0000259" key="5">
    <source>
        <dbReference type="PROSITE" id="PS50110"/>
    </source>
</evidence>
<dbReference type="InterPro" id="IPR016032">
    <property type="entry name" value="Sig_transdc_resp-reg_C-effctor"/>
</dbReference>
<dbReference type="EMBL" id="SZQL01000005">
    <property type="protein sequence ID" value="TKK69310.1"/>
    <property type="molecule type" value="Genomic_DNA"/>
</dbReference>
<dbReference type="GO" id="GO:0000160">
    <property type="term" value="P:phosphorelay signal transduction system"/>
    <property type="evidence" value="ECO:0007669"/>
    <property type="project" value="InterPro"/>
</dbReference>
<dbReference type="OrthoDB" id="9797341at2"/>
<feature type="domain" description="HTH luxR-type" evidence="4">
    <location>
        <begin position="144"/>
        <end position="209"/>
    </location>
</feature>
<dbReference type="GO" id="GO:0006355">
    <property type="term" value="P:regulation of DNA-templated transcription"/>
    <property type="evidence" value="ECO:0007669"/>
    <property type="project" value="InterPro"/>
</dbReference>
<dbReference type="AlphaFoldDB" id="A0A4U3L313"/>
<evidence type="ECO:0000313" key="6">
    <source>
        <dbReference type="EMBL" id="TKK69310.1"/>
    </source>
</evidence>